<sequence length="154" mass="17413">MTLANNMKTKLISFGVLLIFTLSAFSEEADEKWKWYEDSHYVVLSGLKNKLIITVKGGVLTQNQIHKRVRQDPKSILEALVFKGASHTRVLFGTDPRKKKVTFQETRVTKGVFEVSSEGKTYKIKVIDLLKHGDVDMAELEELFGANAVEAKKK</sequence>
<feature type="chain" id="PRO_5043882648" description="DUF4412 domain-containing protein" evidence="1">
    <location>
        <begin position="27"/>
        <end position="154"/>
    </location>
</feature>
<protein>
    <recommendedName>
        <fullName evidence="3">DUF4412 domain-containing protein</fullName>
    </recommendedName>
</protein>
<keyword evidence="1" id="KW-0732">Signal</keyword>
<feature type="signal peptide" evidence="1">
    <location>
        <begin position="1"/>
        <end position="26"/>
    </location>
</feature>
<evidence type="ECO:0008006" key="3">
    <source>
        <dbReference type="Google" id="ProtNLM"/>
    </source>
</evidence>
<organism evidence="2">
    <name type="scientific">Oceaniferula spumae</name>
    <dbReference type="NCBI Taxonomy" id="2979115"/>
    <lineage>
        <taxon>Bacteria</taxon>
        <taxon>Pseudomonadati</taxon>
        <taxon>Verrucomicrobiota</taxon>
        <taxon>Verrucomicrobiia</taxon>
        <taxon>Verrucomicrobiales</taxon>
        <taxon>Verrucomicrobiaceae</taxon>
        <taxon>Oceaniferula</taxon>
    </lineage>
</organism>
<name>A0AAT9FHA2_9BACT</name>
<dbReference type="EMBL" id="AP026866">
    <property type="protein sequence ID" value="BDS05389.1"/>
    <property type="molecule type" value="Genomic_DNA"/>
</dbReference>
<reference evidence="2" key="1">
    <citation type="submission" date="2024-07" db="EMBL/GenBank/DDBJ databases">
        <title>Complete genome sequence of Verrucomicrobiaceae bacterium NT6N.</title>
        <authorList>
            <person name="Huang C."/>
            <person name="Takami H."/>
            <person name="Hamasaki K."/>
        </authorList>
    </citation>
    <scope>NUCLEOTIDE SEQUENCE</scope>
    <source>
        <strain evidence="2">NT6N</strain>
    </source>
</reference>
<proteinExistence type="predicted"/>
<dbReference type="AlphaFoldDB" id="A0AAT9FHA2"/>
<dbReference type="KEGG" id="osu:NT6N_04290"/>
<accession>A0AAT9FHA2</accession>
<evidence type="ECO:0000313" key="2">
    <source>
        <dbReference type="EMBL" id="BDS05389.1"/>
    </source>
</evidence>
<evidence type="ECO:0000256" key="1">
    <source>
        <dbReference type="SAM" id="SignalP"/>
    </source>
</evidence>
<gene>
    <name evidence="2" type="ORF">NT6N_04290</name>
</gene>